<dbReference type="InterPro" id="IPR000014">
    <property type="entry name" value="PAS"/>
</dbReference>
<keyword evidence="5" id="KW-0804">Transcription</keyword>
<evidence type="ECO:0000256" key="4">
    <source>
        <dbReference type="ARBA" id="ARBA00023015"/>
    </source>
</evidence>
<dbReference type="InterPro" id="IPR013515">
    <property type="entry name" value="Phytochrome_cen-reg"/>
</dbReference>
<dbReference type="SUPFAM" id="SSF55785">
    <property type="entry name" value="PYP-like sensor domain (PAS domain)"/>
    <property type="match status" value="1"/>
</dbReference>
<dbReference type="PRINTS" id="PR01033">
    <property type="entry name" value="PHYTOCHROME"/>
</dbReference>
<sequence length="134" mass="14974">MHPRFSFKAFLEVVKSRSLPLEVSEINAIHSLQLIMRDSFQDIEDNGPKPKIHSQQNNLDGPDVDELTFVAVEMVRLIETSIVPNFGVDSSGLINGWNAKMSELIGLQAYEAIGKSMLLVQLFSETKIFGHLGF</sequence>
<dbReference type="EMBL" id="JBFOLJ010000002">
    <property type="protein sequence ID" value="KAL2554299.1"/>
    <property type="molecule type" value="Genomic_DNA"/>
</dbReference>
<dbReference type="InterPro" id="IPR001294">
    <property type="entry name" value="Phytochrome"/>
</dbReference>
<keyword evidence="4" id="KW-0805">Transcription regulation</keyword>
<dbReference type="PROSITE" id="PS50112">
    <property type="entry name" value="PAS"/>
    <property type="match status" value="1"/>
</dbReference>
<dbReference type="InterPro" id="IPR035965">
    <property type="entry name" value="PAS-like_dom_sf"/>
</dbReference>
<keyword evidence="6" id="KW-0675">Receptor</keyword>
<evidence type="ECO:0000313" key="9">
    <source>
        <dbReference type="Proteomes" id="UP001604277"/>
    </source>
</evidence>
<dbReference type="PANTHER" id="PTHR47876:SF3">
    <property type="entry name" value="PHYTOCHROME 1"/>
    <property type="match status" value="1"/>
</dbReference>
<accession>A0ABD1WX79</accession>
<dbReference type="AlphaFoldDB" id="A0ABD1WX79"/>
<dbReference type="InterPro" id="IPR013767">
    <property type="entry name" value="PAS_fold"/>
</dbReference>
<evidence type="ECO:0000256" key="1">
    <source>
        <dbReference type="ARBA" id="ARBA00022543"/>
    </source>
</evidence>
<feature type="domain" description="PAS" evidence="7">
    <location>
        <begin position="70"/>
        <end position="123"/>
    </location>
</feature>
<reference evidence="9" key="1">
    <citation type="submission" date="2024-07" db="EMBL/GenBank/DDBJ databases">
        <title>Two chromosome-level genome assemblies of Korean endemic species Abeliophyllum distichum and Forsythia ovata (Oleaceae).</title>
        <authorList>
            <person name="Jang H."/>
        </authorList>
    </citation>
    <scope>NUCLEOTIDE SEQUENCE [LARGE SCALE GENOMIC DNA]</scope>
</reference>
<evidence type="ECO:0000256" key="3">
    <source>
        <dbReference type="ARBA" id="ARBA00022991"/>
    </source>
</evidence>
<evidence type="ECO:0000259" key="7">
    <source>
        <dbReference type="PROSITE" id="PS50112"/>
    </source>
</evidence>
<gene>
    <name evidence="8" type="ORF">Fot_07918</name>
</gene>
<dbReference type="SUPFAM" id="SSF55781">
    <property type="entry name" value="GAF domain-like"/>
    <property type="match status" value="1"/>
</dbReference>
<keyword evidence="9" id="KW-1185">Reference proteome</keyword>
<dbReference type="Pfam" id="PF00360">
    <property type="entry name" value="PHY"/>
    <property type="match status" value="1"/>
</dbReference>
<organism evidence="8 9">
    <name type="scientific">Forsythia ovata</name>
    <dbReference type="NCBI Taxonomy" id="205694"/>
    <lineage>
        <taxon>Eukaryota</taxon>
        <taxon>Viridiplantae</taxon>
        <taxon>Streptophyta</taxon>
        <taxon>Embryophyta</taxon>
        <taxon>Tracheophyta</taxon>
        <taxon>Spermatophyta</taxon>
        <taxon>Magnoliopsida</taxon>
        <taxon>eudicotyledons</taxon>
        <taxon>Gunneridae</taxon>
        <taxon>Pentapetalae</taxon>
        <taxon>asterids</taxon>
        <taxon>lamiids</taxon>
        <taxon>Lamiales</taxon>
        <taxon>Oleaceae</taxon>
        <taxon>Forsythieae</taxon>
        <taxon>Forsythia</taxon>
    </lineage>
</organism>
<evidence type="ECO:0000313" key="8">
    <source>
        <dbReference type="EMBL" id="KAL2554299.1"/>
    </source>
</evidence>
<protein>
    <submittedName>
        <fullName evidence="8">Phytochrome A</fullName>
    </submittedName>
</protein>
<dbReference type="Pfam" id="PF00989">
    <property type="entry name" value="PAS"/>
    <property type="match status" value="1"/>
</dbReference>
<evidence type="ECO:0000256" key="2">
    <source>
        <dbReference type="ARBA" id="ARBA00022606"/>
    </source>
</evidence>
<evidence type="ECO:0000256" key="5">
    <source>
        <dbReference type="ARBA" id="ARBA00023163"/>
    </source>
</evidence>
<keyword evidence="3" id="KW-0157">Chromophore</keyword>
<name>A0ABD1WX79_9LAMI</name>
<keyword evidence="1" id="KW-0600">Photoreceptor protein</keyword>
<proteinExistence type="predicted"/>
<evidence type="ECO:0000256" key="6">
    <source>
        <dbReference type="ARBA" id="ARBA00023170"/>
    </source>
</evidence>
<dbReference type="Proteomes" id="UP001604277">
    <property type="component" value="Unassembled WGS sequence"/>
</dbReference>
<comment type="caution">
    <text evidence="8">The sequence shown here is derived from an EMBL/GenBank/DDBJ whole genome shotgun (WGS) entry which is preliminary data.</text>
</comment>
<dbReference type="PANTHER" id="PTHR47876">
    <property type="entry name" value="OS08G0260000 PROTEIN"/>
    <property type="match status" value="1"/>
</dbReference>
<keyword evidence="2" id="KW-0716">Sensory transduction</keyword>
<dbReference type="GO" id="GO:0009881">
    <property type="term" value="F:photoreceptor activity"/>
    <property type="evidence" value="ECO:0007669"/>
    <property type="project" value="UniProtKB-KW"/>
</dbReference>